<feature type="domain" description="RNA polymerase sigma factor 70 region 4 type 2" evidence="6">
    <location>
        <begin position="107"/>
        <end position="159"/>
    </location>
</feature>
<protein>
    <submittedName>
        <fullName evidence="7">RNA polymerase subunit sigma-24</fullName>
    </submittedName>
</protein>
<dbReference type="Pfam" id="PF08281">
    <property type="entry name" value="Sigma70_r4_2"/>
    <property type="match status" value="1"/>
</dbReference>
<dbReference type="RefSeq" id="WP_077588486.1">
    <property type="nucleotide sequence ID" value="NZ_CP019640.1"/>
</dbReference>
<evidence type="ECO:0000313" key="8">
    <source>
        <dbReference type="Proteomes" id="UP000188184"/>
    </source>
</evidence>
<dbReference type="InterPro" id="IPR013249">
    <property type="entry name" value="RNA_pol_sigma70_r4_t2"/>
</dbReference>
<dbReference type="SUPFAM" id="SSF88946">
    <property type="entry name" value="Sigma2 domain of RNA polymerase sigma factors"/>
    <property type="match status" value="1"/>
</dbReference>
<comment type="similarity">
    <text evidence="1">Belongs to the sigma-70 factor family. ECF subfamily.</text>
</comment>
<accession>A0A1Q2KY66</accession>
<dbReference type="NCBIfam" id="TIGR02937">
    <property type="entry name" value="sigma70-ECF"/>
    <property type="match status" value="1"/>
</dbReference>
<dbReference type="CDD" id="cd06171">
    <property type="entry name" value="Sigma70_r4"/>
    <property type="match status" value="1"/>
</dbReference>
<dbReference type="Proteomes" id="UP000188184">
    <property type="component" value="Chromosome"/>
</dbReference>
<dbReference type="OrthoDB" id="9782703at2"/>
<dbReference type="KEGG" id="pmar:B0X71_05490"/>
<dbReference type="SUPFAM" id="SSF88659">
    <property type="entry name" value="Sigma3 and sigma4 domains of RNA polymerase sigma factors"/>
    <property type="match status" value="1"/>
</dbReference>
<evidence type="ECO:0000313" key="7">
    <source>
        <dbReference type="EMBL" id="AQQ52602.1"/>
    </source>
</evidence>
<dbReference type="InterPro" id="IPR013325">
    <property type="entry name" value="RNA_pol_sigma_r2"/>
</dbReference>
<dbReference type="Pfam" id="PF04542">
    <property type="entry name" value="Sigma70_r2"/>
    <property type="match status" value="1"/>
</dbReference>
<dbReference type="InterPro" id="IPR013324">
    <property type="entry name" value="RNA_pol_sigma_r3/r4-like"/>
</dbReference>
<gene>
    <name evidence="7" type="ORF">B0X71_05490</name>
</gene>
<keyword evidence="8" id="KW-1185">Reference proteome</keyword>
<evidence type="ECO:0000256" key="1">
    <source>
        <dbReference type="ARBA" id="ARBA00010641"/>
    </source>
</evidence>
<dbReference type="AlphaFoldDB" id="A0A1Q2KY66"/>
<reference evidence="7 8" key="1">
    <citation type="submission" date="2017-02" db="EMBL/GenBank/DDBJ databases">
        <title>The complete genomic sequence of a novel cold adapted crude oil-degrading bacterium Planococcus qaidamina Y42.</title>
        <authorList>
            <person name="Yang R."/>
        </authorList>
    </citation>
    <scope>NUCLEOTIDE SEQUENCE [LARGE SCALE GENOMIC DNA]</scope>
    <source>
        <strain evidence="7 8">Y42</strain>
    </source>
</reference>
<dbReference type="GO" id="GO:0016987">
    <property type="term" value="F:sigma factor activity"/>
    <property type="evidence" value="ECO:0007669"/>
    <property type="project" value="UniProtKB-KW"/>
</dbReference>
<dbReference type="GO" id="GO:0003677">
    <property type="term" value="F:DNA binding"/>
    <property type="evidence" value="ECO:0007669"/>
    <property type="project" value="InterPro"/>
</dbReference>
<proteinExistence type="inferred from homology"/>
<keyword evidence="3" id="KW-0731">Sigma factor</keyword>
<evidence type="ECO:0000256" key="2">
    <source>
        <dbReference type="ARBA" id="ARBA00023015"/>
    </source>
</evidence>
<dbReference type="InterPro" id="IPR007627">
    <property type="entry name" value="RNA_pol_sigma70_r2"/>
</dbReference>
<evidence type="ECO:0000259" key="5">
    <source>
        <dbReference type="Pfam" id="PF04542"/>
    </source>
</evidence>
<evidence type="ECO:0000256" key="4">
    <source>
        <dbReference type="ARBA" id="ARBA00023163"/>
    </source>
</evidence>
<dbReference type="PANTHER" id="PTHR43133:SF51">
    <property type="entry name" value="RNA POLYMERASE SIGMA FACTOR"/>
    <property type="match status" value="1"/>
</dbReference>
<dbReference type="Gene3D" id="1.10.1740.10">
    <property type="match status" value="1"/>
</dbReference>
<sequence length="180" mass="21073">MDDRELAQKAIAGDDEAFLAVMQLHKKDLLRTALAFLKNEYEALEALQEVTYRAYKKRRTVKEPAYIKTWLIRIMINYCQDQLKKNKRFISQDRVADTAVTDDFSRLELQEALAILSPEEQQLIYLKYFQDVKIKDLARQEQIPEGTVKSRLHKTLRTLRKHFDDKGGSDHGRTGRSKTQ</sequence>
<dbReference type="GO" id="GO:0006352">
    <property type="term" value="P:DNA-templated transcription initiation"/>
    <property type="evidence" value="ECO:0007669"/>
    <property type="project" value="InterPro"/>
</dbReference>
<dbReference type="PANTHER" id="PTHR43133">
    <property type="entry name" value="RNA POLYMERASE ECF-TYPE SIGMA FACTO"/>
    <property type="match status" value="1"/>
</dbReference>
<evidence type="ECO:0000256" key="3">
    <source>
        <dbReference type="ARBA" id="ARBA00023082"/>
    </source>
</evidence>
<keyword evidence="4" id="KW-0804">Transcription</keyword>
<name>A0A1Q2KY66_9BACL</name>
<dbReference type="InterPro" id="IPR036388">
    <property type="entry name" value="WH-like_DNA-bd_sf"/>
</dbReference>
<dbReference type="Gene3D" id="1.10.10.10">
    <property type="entry name" value="Winged helix-like DNA-binding domain superfamily/Winged helix DNA-binding domain"/>
    <property type="match status" value="1"/>
</dbReference>
<organism evidence="7 8">
    <name type="scientific">Planococcus lenghuensis</name>
    <dbReference type="NCBI Taxonomy" id="2213202"/>
    <lineage>
        <taxon>Bacteria</taxon>
        <taxon>Bacillati</taxon>
        <taxon>Bacillota</taxon>
        <taxon>Bacilli</taxon>
        <taxon>Bacillales</taxon>
        <taxon>Caryophanaceae</taxon>
        <taxon>Planococcus</taxon>
    </lineage>
</organism>
<feature type="domain" description="RNA polymerase sigma-70 region 2" evidence="5">
    <location>
        <begin position="23"/>
        <end position="88"/>
    </location>
</feature>
<dbReference type="EMBL" id="CP019640">
    <property type="protein sequence ID" value="AQQ52602.1"/>
    <property type="molecule type" value="Genomic_DNA"/>
</dbReference>
<dbReference type="InterPro" id="IPR014284">
    <property type="entry name" value="RNA_pol_sigma-70_dom"/>
</dbReference>
<keyword evidence="2" id="KW-0805">Transcription regulation</keyword>
<evidence type="ECO:0000259" key="6">
    <source>
        <dbReference type="Pfam" id="PF08281"/>
    </source>
</evidence>
<dbReference type="InterPro" id="IPR039425">
    <property type="entry name" value="RNA_pol_sigma-70-like"/>
</dbReference>